<keyword evidence="2" id="KW-1185">Reference proteome</keyword>
<sequence>MFKPHLLAEWNLHRISTPAVRKLGRCISKVLPVQNAQKVTLTIGSKLIRSIMILIDFFKLIRGFPIDVPNIRPHESRFPWASVPGDSEREYSSTYLPEPKTFQGIMIQTNLCRGQGKHAEPVLFCPRIANISEPKRYQKDKFEAQPDRAIVWLDPDQGGWTDENRRPLVMGVTSDEMNVYLKSHGIGGEIAIICKYHIRRHSYGLRCPIIGSTSLAIPSRFLPILSEVLLKDLWPLPSKIQSPAHQPTDKLRLGNAKVLKEQTENRCTVLSFSSLAFVQEADKALLTRRNPNGLTTAGKLLSKYFKRNWAEFEGSGLQQLAMIVTSKLAAPTGNSD</sequence>
<accession>A0A9Q8TBH2</accession>
<name>A0A9Q8TBH2_9PEZI</name>
<protein>
    <submittedName>
        <fullName evidence="1">Uncharacterized protein</fullName>
    </submittedName>
</protein>
<reference evidence="1" key="1">
    <citation type="journal article" date="2021" name="Mol. Plant Microbe Interact.">
        <title>Complete Genome Sequence of the Plant-Pathogenic Fungus Colletotrichum lupini.</title>
        <authorList>
            <person name="Baroncelli R."/>
            <person name="Pensec F."/>
            <person name="Da Lio D."/>
            <person name="Boufleur T."/>
            <person name="Vicente I."/>
            <person name="Sarrocco S."/>
            <person name="Picot A."/>
            <person name="Baraldi E."/>
            <person name="Sukno S."/>
            <person name="Thon M."/>
            <person name="Le Floch G."/>
        </authorList>
    </citation>
    <scope>NUCLEOTIDE SEQUENCE</scope>
    <source>
        <strain evidence="1">IMI 504893</strain>
    </source>
</reference>
<dbReference type="EMBL" id="CP019481">
    <property type="protein sequence ID" value="UQC91601.1"/>
    <property type="molecule type" value="Genomic_DNA"/>
</dbReference>
<dbReference type="RefSeq" id="XP_049153199.1">
    <property type="nucleotide sequence ID" value="XM_049296052.1"/>
</dbReference>
<dbReference type="GeneID" id="73351062"/>
<gene>
    <name evidence="1" type="ORF">CLUP02_17137</name>
</gene>
<proteinExistence type="predicted"/>
<evidence type="ECO:0000313" key="2">
    <source>
        <dbReference type="Proteomes" id="UP000830671"/>
    </source>
</evidence>
<evidence type="ECO:0000313" key="1">
    <source>
        <dbReference type="EMBL" id="UQC91601.1"/>
    </source>
</evidence>
<dbReference type="Proteomes" id="UP000830671">
    <property type="component" value="Chromosome 9"/>
</dbReference>
<organism evidence="1 2">
    <name type="scientific">Colletotrichum lupini</name>
    <dbReference type="NCBI Taxonomy" id="145971"/>
    <lineage>
        <taxon>Eukaryota</taxon>
        <taxon>Fungi</taxon>
        <taxon>Dikarya</taxon>
        <taxon>Ascomycota</taxon>
        <taxon>Pezizomycotina</taxon>
        <taxon>Sordariomycetes</taxon>
        <taxon>Hypocreomycetidae</taxon>
        <taxon>Glomerellales</taxon>
        <taxon>Glomerellaceae</taxon>
        <taxon>Colletotrichum</taxon>
        <taxon>Colletotrichum acutatum species complex</taxon>
    </lineage>
</organism>
<dbReference type="AlphaFoldDB" id="A0A9Q8TBH2"/>
<dbReference type="KEGG" id="clup:CLUP02_17137"/>